<keyword evidence="1" id="KW-0678">Repressor</keyword>
<dbReference type="PANTHER" id="PTHR30055:SF151">
    <property type="entry name" value="TRANSCRIPTIONAL REGULATORY PROTEIN"/>
    <property type="match status" value="1"/>
</dbReference>
<dbReference type="GO" id="GO:0046677">
    <property type="term" value="P:response to antibiotic"/>
    <property type="evidence" value="ECO:0007669"/>
    <property type="project" value="InterPro"/>
</dbReference>
<evidence type="ECO:0000259" key="6">
    <source>
        <dbReference type="PROSITE" id="PS50977"/>
    </source>
</evidence>
<dbReference type="InterPro" id="IPR003012">
    <property type="entry name" value="Tet_transcr_reg_TetR"/>
</dbReference>
<dbReference type="PROSITE" id="PS50977">
    <property type="entry name" value="HTH_TETR_2"/>
    <property type="match status" value="1"/>
</dbReference>
<reference evidence="8" key="1">
    <citation type="submission" date="2016-10" db="EMBL/GenBank/DDBJ databases">
        <authorList>
            <person name="Varghese N."/>
            <person name="Submissions S."/>
        </authorList>
    </citation>
    <scope>NUCLEOTIDE SEQUENCE [LARGE SCALE GENOMIC DNA]</scope>
    <source>
        <strain evidence="8">DSM 45079</strain>
    </source>
</reference>
<keyword evidence="8" id="KW-1185">Reference proteome</keyword>
<feature type="domain" description="HTH tetR-type" evidence="6">
    <location>
        <begin position="13"/>
        <end position="73"/>
    </location>
</feature>
<dbReference type="InterPro" id="IPR036271">
    <property type="entry name" value="Tet_transcr_reg_TetR-rel_C_sf"/>
</dbReference>
<dbReference type="Pfam" id="PF02909">
    <property type="entry name" value="TetR_C_1"/>
    <property type="match status" value="1"/>
</dbReference>
<dbReference type="InterPro" id="IPR009057">
    <property type="entry name" value="Homeodomain-like_sf"/>
</dbReference>
<dbReference type="STRING" id="419479.SAMN04488563_2394"/>
<evidence type="ECO:0000256" key="5">
    <source>
        <dbReference type="PROSITE-ProRule" id="PRU00335"/>
    </source>
</evidence>
<dbReference type="GO" id="GO:0000976">
    <property type="term" value="F:transcription cis-regulatory region binding"/>
    <property type="evidence" value="ECO:0007669"/>
    <property type="project" value="TreeGrafter"/>
</dbReference>
<sequence>MAADAEAGPVRAPLSRDRVLRAAVRIADEGGIAALTMRRLAEDLGAEAMSLYYHVANKDEVLDGIADVVAREINEVVDALNVPSAGARWKNAVRRRILAARQVLLRHPWAPAVFETRAAMSPEILVYHDRLLGLMRDGGFSYDLGHHALHALGSRALGFSQELFDPGDGSGAGDELAGFAERLPHLVGMLSEITHDDPGSTLGWCDDQAEFEFGLDLLLDGLDRLRESSPWHSLK</sequence>
<evidence type="ECO:0000313" key="7">
    <source>
        <dbReference type="EMBL" id="SDU52394.1"/>
    </source>
</evidence>
<dbReference type="AlphaFoldDB" id="A0A1H2J7F0"/>
<dbReference type="SUPFAM" id="SSF48498">
    <property type="entry name" value="Tetracyclin repressor-like, C-terminal domain"/>
    <property type="match status" value="1"/>
</dbReference>
<proteinExistence type="predicted"/>
<evidence type="ECO:0000256" key="2">
    <source>
        <dbReference type="ARBA" id="ARBA00023015"/>
    </source>
</evidence>
<feature type="DNA-binding region" description="H-T-H motif" evidence="5">
    <location>
        <begin position="36"/>
        <end position="55"/>
    </location>
</feature>
<dbReference type="InterPro" id="IPR050109">
    <property type="entry name" value="HTH-type_TetR-like_transc_reg"/>
</dbReference>
<gene>
    <name evidence="7" type="ORF">SAMN04488563_2394</name>
</gene>
<dbReference type="InterPro" id="IPR001647">
    <property type="entry name" value="HTH_TetR"/>
</dbReference>
<dbReference type="Proteomes" id="UP000182977">
    <property type="component" value="Chromosome I"/>
</dbReference>
<dbReference type="SUPFAM" id="SSF46689">
    <property type="entry name" value="Homeodomain-like"/>
    <property type="match status" value="1"/>
</dbReference>
<evidence type="ECO:0000313" key="8">
    <source>
        <dbReference type="Proteomes" id="UP000182977"/>
    </source>
</evidence>
<accession>A0A1H2J7F0</accession>
<evidence type="ECO:0000256" key="4">
    <source>
        <dbReference type="ARBA" id="ARBA00023163"/>
    </source>
</evidence>
<dbReference type="Gene3D" id="1.10.10.60">
    <property type="entry name" value="Homeodomain-like"/>
    <property type="match status" value="1"/>
</dbReference>
<dbReference type="GO" id="GO:0045892">
    <property type="term" value="P:negative regulation of DNA-templated transcription"/>
    <property type="evidence" value="ECO:0007669"/>
    <property type="project" value="InterPro"/>
</dbReference>
<dbReference type="Pfam" id="PF00440">
    <property type="entry name" value="TetR_N"/>
    <property type="match status" value="1"/>
</dbReference>
<dbReference type="InterPro" id="IPR004111">
    <property type="entry name" value="Repressor_TetR_C"/>
</dbReference>
<protein>
    <submittedName>
        <fullName evidence="7">Regulatory protein, tetR family</fullName>
    </submittedName>
</protein>
<keyword evidence="4" id="KW-0804">Transcription</keyword>
<dbReference type="PANTHER" id="PTHR30055">
    <property type="entry name" value="HTH-TYPE TRANSCRIPTIONAL REGULATOR RUTR"/>
    <property type="match status" value="1"/>
</dbReference>
<dbReference type="PRINTS" id="PR00400">
    <property type="entry name" value="TETREPRESSOR"/>
</dbReference>
<keyword evidence="3 5" id="KW-0238">DNA-binding</keyword>
<name>A0A1H2J7F0_9ACTN</name>
<dbReference type="Gene3D" id="1.10.357.10">
    <property type="entry name" value="Tetracycline Repressor, domain 2"/>
    <property type="match status" value="1"/>
</dbReference>
<organism evidence="7 8">
    <name type="scientific">Jiangella alkaliphila</name>
    <dbReference type="NCBI Taxonomy" id="419479"/>
    <lineage>
        <taxon>Bacteria</taxon>
        <taxon>Bacillati</taxon>
        <taxon>Actinomycetota</taxon>
        <taxon>Actinomycetes</taxon>
        <taxon>Jiangellales</taxon>
        <taxon>Jiangellaceae</taxon>
        <taxon>Jiangella</taxon>
    </lineage>
</organism>
<dbReference type="EMBL" id="LT629791">
    <property type="protein sequence ID" value="SDU52394.1"/>
    <property type="molecule type" value="Genomic_DNA"/>
</dbReference>
<keyword evidence="2" id="KW-0805">Transcription regulation</keyword>
<dbReference type="GO" id="GO:0003700">
    <property type="term" value="F:DNA-binding transcription factor activity"/>
    <property type="evidence" value="ECO:0007669"/>
    <property type="project" value="TreeGrafter"/>
</dbReference>
<evidence type="ECO:0000256" key="3">
    <source>
        <dbReference type="ARBA" id="ARBA00023125"/>
    </source>
</evidence>
<evidence type="ECO:0000256" key="1">
    <source>
        <dbReference type="ARBA" id="ARBA00022491"/>
    </source>
</evidence>
<dbReference type="PRINTS" id="PR00455">
    <property type="entry name" value="HTHTETR"/>
</dbReference>